<evidence type="ECO:0000256" key="1">
    <source>
        <dbReference type="ARBA" id="ARBA00023002"/>
    </source>
</evidence>
<evidence type="ECO:0000313" key="3">
    <source>
        <dbReference type="Proteomes" id="UP000307440"/>
    </source>
</evidence>
<protein>
    <submittedName>
        <fullName evidence="2">Short-chain dehydrogenase</fullName>
    </submittedName>
</protein>
<dbReference type="Pfam" id="PF00106">
    <property type="entry name" value="adh_short"/>
    <property type="match status" value="1"/>
</dbReference>
<dbReference type="OrthoDB" id="542013at2759"/>
<dbReference type="InterPro" id="IPR036291">
    <property type="entry name" value="NAD(P)-bd_dom_sf"/>
</dbReference>
<dbReference type="STRING" id="230819.A0A5C3KXV3"/>
<dbReference type="SUPFAM" id="SSF51735">
    <property type="entry name" value="NAD(P)-binding Rossmann-fold domains"/>
    <property type="match status" value="1"/>
</dbReference>
<dbReference type="InterPro" id="IPR002347">
    <property type="entry name" value="SDR_fam"/>
</dbReference>
<proteinExistence type="predicted"/>
<dbReference type="PANTHER" id="PTHR43157">
    <property type="entry name" value="PHOSPHATIDYLINOSITOL-GLYCAN BIOSYNTHESIS CLASS F PROTEIN-RELATED"/>
    <property type="match status" value="1"/>
</dbReference>
<dbReference type="PRINTS" id="PR00081">
    <property type="entry name" value="GDHRDH"/>
</dbReference>
<reference evidence="2 3" key="1">
    <citation type="journal article" date="2019" name="Nat. Ecol. Evol.">
        <title>Megaphylogeny resolves global patterns of mushroom evolution.</title>
        <authorList>
            <person name="Varga T."/>
            <person name="Krizsan K."/>
            <person name="Foldi C."/>
            <person name="Dima B."/>
            <person name="Sanchez-Garcia M."/>
            <person name="Sanchez-Ramirez S."/>
            <person name="Szollosi G.J."/>
            <person name="Szarkandi J.G."/>
            <person name="Papp V."/>
            <person name="Albert L."/>
            <person name="Andreopoulos W."/>
            <person name="Angelini C."/>
            <person name="Antonin V."/>
            <person name="Barry K.W."/>
            <person name="Bougher N.L."/>
            <person name="Buchanan P."/>
            <person name="Buyck B."/>
            <person name="Bense V."/>
            <person name="Catcheside P."/>
            <person name="Chovatia M."/>
            <person name="Cooper J."/>
            <person name="Damon W."/>
            <person name="Desjardin D."/>
            <person name="Finy P."/>
            <person name="Geml J."/>
            <person name="Haridas S."/>
            <person name="Hughes K."/>
            <person name="Justo A."/>
            <person name="Karasinski D."/>
            <person name="Kautmanova I."/>
            <person name="Kiss B."/>
            <person name="Kocsube S."/>
            <person name="Kotiranta H."/>
            <person name="LaButti K.M."/>
            <person name="Lechner B.E."/>
            <person name="Liimatainen K."/>
            <person name="Lipzen A."/>
            <person name="Lukacs Z."/>
            <person name="Mihaltcheva S."/>
            <person name="Morgado L.N."/>
            <person name="Niskanen T."/>
            <person name="Noordeloos M.E."/>
            <person name="Ohm R.A."/>
            <person name="Ortiz-Santana B."/>
            <person name="Ovrebo C."/>
            <person name="Racz N."/>
            <person name="Riley R."/>
            <person name="Savchenko A."/>
            <person name="Shiryaev A."/>
            <person name="Soop K."/>
            <person name="Spirin V."/>
            <person name="Szebenyi C."/>
            <person name="Tomsovsky M."/>
            <person name="Tulloss R.E."/>
            <person name="Uehling J."/>
            <person name="Grigoriev I.V."/>
            <person name="Vagvolgyi C."/>
            <person name="Papp T."/>
            <person name="Martin F.M."/>
            <person name="Miettinen O."/>
            <person name="Hibbett D.S."/>
            <person name="Nagy L.G."/>
        </authorList>
    </citation>
    <scope>NUCLEOTIDE SEQUENCE [LARGE SCALE GENOMIC DNA]</scope>
    <source>
        <strain evidence="2 3">CBS 121175</strain>
    </source>
</reference>
<dbReference type="Gene3D" id="3.40.50.720">
    <property type="entry name" value="NAD(P)-binding Rossmann-like Domain"/>
    <property type="match status" value="1"/>
</dbReference>
<organism evidence="2 3">
    <name type="scientific">Coprinopsis marcescibilis</name>
    <name type="common">Agaric fungus</name>
    <name type="synonym">Psathyrella marcescibilis</name>
    <dbReference type="NCBI Taxonomy" id="230819"/>
    <lineage>
        <taxon>Eukaryota</taxon>
        <taxon>Fungi</taxon>
        <taxon>Dikarya</taxon>
        <taxon>Basidiomycota</taxon>
        <taxon>Agaricomycotina</taxon>
        <taxon>Agaricomycetes</taxon>
        <taxon>Agaricomycetidae</taxon>
        <taxon>Agaricales</taxon>
        <taxon>Agaricineae</taxon>
        <taxon>Psathyrellaceae</taxon>
        <taxon>Coprinopsis</taxon>
    </lineage>
</organism>
<name>A0A5C3KXV3_COPMA</name>
<keyword evidence="1" id="KW-0560">Oxidoreductase</keyword>
<dbReference type="Proteomes" id="UP000307440">
    <property type="component" value="Unassembled WGS sequence"/>
</dbReference>
<dbReference type="PANTHER" id="PTHR43157:SF31">
    <property type="entry name" value="PHOSPHATIDYLINOSITOL-GLYCAN BIOSYNTHESIS CLASS F PROTEIN"/>
    <property type="match status" value="1"/>
</dbReference>
<dbReference type="GO" id="GO:0016491">
    <property type="term" value="F:oxidoreductase activity"/>
    <property type="evidence" value="ECO:0007669"/>
    <property type="project" value="UniProtKB-KW"/>
</dbReference>
<gene>
    <name evidence="2" type="ORF">FA15DRAFT_687082</name>
</gene>
<dbReference type="EMBL" id="ML210188">
    <property type="protein sequence ID" value="TFK25282.1"/>
    <property type="molecule type" value="Genomic_DNA"/>
</dbReference>
<accession>A0A5C3KXV3</accession>
<dbReference type="AlphaFoldDB" id="A0A5C3KXV3"/>
<keyword evidence="3" id="KW-1185">Reference proteome</keyword>
<sequence length="338" mass="37496">MQPTLVYHYRAHSNHPPVVTADLSGKTVVVTGGNSGIGLHTAKHFATMNPGKLIIACRSEEKGRAAAAEIQQETGFERTEVRILDLAKFSSVREFADKFEKEEERLDILVANAGVALFDRRITADGWEETLQVNALSTLLNCITLLPVMIKTYQSNPGVHPRIITVTSTTHYDVRLDNEIVDSPNPLRTLSEAESINMTQRYSESKLFAIFIARSLANVLEKTPIIATSVDPGFCSGSDIFREYNAVARFFMRLMSFVIGHTSEQGSRRLVWAALQEDTDSLRGGFVGPVKVVEPSDYAVSEEGVRAQARLWENFIEELSKVDPKIPEILKSVKVASQ</sequence>
<evidence type="ECO:0000313" key="2">
    <source>
        <dbReference type="EMBL" id="TFK25282.1"/>
    </source>
</evidence>